<sequence>MDHKLLMDATALIVKIVCMIDCSNLHYSPGRLEEGNSRPLWKDQVPCNKYLQDLFTTQNHPIWSSRYGQNEVLYARKAQLKATKLRKHLNLTFCPTHDIRDHLRLDIRRNELQIFHYASFLKENLRAKKNSSRLDLLPRKLLLEVLDSTQRILFPLSDAKSRRLLRSLISNSDYSFDPEAEKFELSTVCNPGEEIISYIYLADQLEELFQESQSPQPRTWLEKQMQRRSGARYSELPQPNPIMALKYDRRMGHKTRNLSN</sequence>
<name>A0A4Z0YG76_9PEZI</name>
<dbReference type="AlphaFoldDB" id="A0A4Z0YG76"/>
<reference evidence="1 2" key="1">
    <citation type="submission" date="2019-03" db="EMBL/GenBank/DDBJ databases">
        <title>Draft genome sequence of Xylaria hypoxylon DSM 108379, a ubiquitous saprotrophic-parasitic fungi on hardwood.</title>
        <authorList>
            <person name="Buettner E."/>
            <person name="Leonhardt S."/>
            <person name="Gebauer A.M."/>
            <person name="Liers C."/>
            <person name="Hofrichter M."/>
            <person name="Kellner H."/>
        </authorList>
    </citation>
    <scope>NUCLEOTIDE SEQUENCE [LARGE SCALE GENOMIC DNA]</scope>
    <source>
        <strain evidence="1 2">DSM 108379</strain>
    </source>
</reference>
<evidence type="ECO:0000313" key="1">
    <source>
        <dbReference type="EMBL" id="TGJ78285.1"/>
    </source>
</evidence>
<protein>
    <submittedName>
        <fullName evidence="1">Uncharacterized protein</fullName>
    </submittedName>
</protein>
<dbReference type="Proteomes" id="UP000297716">
    <property type="component" value="Unassembled WGS sequence"/>
</dbReference>
<accession>A0A4Z0YG76</accession>
<dbReference type="OrthoDB" id="5428890at2759"/>
<organism evidence="1 2">
    <name type="scientific">Xylaria hypoxylon</name>
    <dbReference type="NCBI Taxonomy" id="37992"/>
    <lineage>
        <taxon>Eukaryota</taxon>
        <taxon>Fungi</taxon>
        <taxon>Dikarya</taxon>
        <taxon>Ascomycota</taxon>
        <taxon>Pezizomycotina</taxon>
        <taxon>Sordariomycetes</taxon>
        <taxon>Xylariomycetidae</taxon>
        <taxon>Xylariales</taxon>
        <taxon>Xylariaceae</taxon>
        <taxon>Xylaria</taxon>
    </lineage>
</organism>
<keyword evidence="2" id="KW-1185">Reference proteome</keyword>
<dbReference type="EMBL" id="SKBN01000417">
    <property type="protein sequence ID" value="TGJ78285.1"/>
    <property type="molecule type" value="Genomic_DNA"/>
</dbReference>
<dbReference type="STRING" id="37992.A0A4Z0YG76"/>
<evidence type="ECO:0000313" key="2">
    <source>
        <dbReference type="Proteomes" id="UP000297716"/>
    </source>
</evidence>
<comment type="caution">
    <text evidence="1">The sequence shown here is derived from an EMBL/GenBank/DDBJ whole genome shotgun (WGS) entry which is preliminary data.</text>
</comment>
<proteinExistence type="predicted"/>
<gene>
    <name evidence="1" type="ORF">E0Z10_g10479</name>
</gene>